<comment type="catalytic activity">
    <reaction evidence="10">
        <text>L-glutamine + H2O = L-glutamate + NH4(+)</text>
        <dbReference type="Rhea" id="RHEA:15889"/>
        <dbReference type="ChEBI" id="CHEBI:15377"/>
        <dbReference type="ChEBI" id="CHEBI:28938"/>
        <dbReference type="ChEBI" id="CHEBI:29985"/>
        <dbReference type="ChEBI" id="CHEBI:58359"/>
    </reaction>
</comment>
<dbReference type="GO" id="GO:0006221">
    <property type="term" value="P:pyrimidine nucleotide biosynthetic process"/>
    <property type="evidence" value="ECO:0007669"/>
    <property type="project" value="UniProtKB-KW"/>
</dbReference>
<dbReference type="SUPFAM" id="SSF52317">
    <property type="entry name" value="Class I glutamine amidotransferase-like"/>
    <property type="match status" value="1"/>
</dbReference>
<dbReference type="Gene3D" id="3.50.30.20">
    <property type="entry name" value="Carbamoyl-phosphate synthase small subunit, N-terminal domain"/>
    <property type="match status" value="1"/>
</dbReference>
<dbReference type="PANTHER" id="PTHR11405:SF4">
    <property type="entry name" value="CARBAMOYL-PHOSPHATE SYNTHASE ARGININE-SPECIFIC SMALL CHAIN"/>
    <property type="match status" value="1"/>
</dbReference>
<evidence type="ECO:0000256" key="1">
    <source>
        <dbReference type="ARBA" id="ARBA00004812"/>
    </source>
</evidence>
<reference evidence="12" key="1">
    <citation type="submission" date="2018-05" db="EMBL/GenBank/DDBJ databases">
        <authorList>
            <person name="Lanie J.A."/>
            <person name="Ng W.-L."/>
            <person name="Kazmierczak K.M."/>
            <person name="Andrzejewski T.M."/>
            <person name="Davidsen T.M."/>
            <person name="Wayne K.J."/>
            <person name="Tettelin H."/>
            <person name="Glass J.I."/>
            <person name="Rusch D."/>
            <person name="Podicherti R."/>
            <person name="Tsui H.-C.T."/>
            <person name="Winkler M.E."/>
        </authorList>
    </citation>
    <scope>NUCLEOTIDE SEQUENCE</scope>
</reference>
<keyword evidence="5" id="KW-0436">Ligase</keyword>
<dbReference type="InterPro" id="IPR002474">
    <property type="entry name" value="CarbamoylP_synth_ssu_N"/>
</dbReference>
<evidence type="ECO:0000256" key="4">
    <source>
        <dbReference type="ARBA" id="ARBA00022571"/>
    </source>
</evidence>
<dbReference type="InterPro" id="IPR017926">
    <property type="entry name" value="GATASE"/>
</dbReference>
<evidence type="ECO:0000259" key="11">
    <source>
        <dbReference type="SMART" id="SM01097"/>
    </source>
</evidence>
<dbReference type="EC" id="6.3.5.5" evidence="3"/>
<dbReference type="GO" id="GO:0006526">
    <property type="term" value="P:L-arginine biosynthetic process"/>
    <property type="evidence" value="ECO:0007669"/>
    <property type="project" value="TreeGrafter"/>
</dbReference>
<dbReference type="PROSITE" id="PS51273">
    <property type="entry name" value="GATASE_TYPE_1"/>
    <property type="match status" value="1"/>
</dbReference>
<comment type="pathway">
    <text evidence="1">Pyrimidine metabolism; UMP biosynthesis via de novo pathway; (S)-dihydroorotate from bicarbonate: step 1/3.</text>
</comment>
<dbReference type="GO" id="GO:0005951">
    <property type="term" value="C:carbamoyl-phosphate synthase complex"/>
    <property type="evidence" value="ECO:0007669"/>
    <property type="project" value="TreeGrafter"/>
</dbReference>
<dbReference type="GO" id="GO:0004088">
    <property type="term" value="F:carbamoyl-phosphate synthase (glutamine-hydrolyzing) activity"/>
    <property type="evidence" value="ECO:0007669"/>
    <property type="project" value="UniProtKB-EC"/>
</dbReference>
<dbReference type="GO" id="GO:0005524">
    <property type="term" value="F:ATP binding"/>
    <property type="evidence" value="ECO:0007669"/>
    <property type="project" value="UniProtKB-KW"/>
</dbReference>
<dbReference type="SUPFAM" id="SSF52021">
    <property type="entry name" value="Carbamoyl phosphate synthetase, small subunit N-terminal domain"/>
    <property type="match status" value="1"/>
</dbReference>
<evidence type="ECO:0000256" key="5">
    <source>
        <dbReference type="ARBA" id="ARBA00022598"/>
    </source>
</evidence>
<dbReference type="NCBIfam" id="NF009475">
    <property type="entry name" value="PRK12838.1"/>
    <property type="match status" value="1"/>
</dbReference>
<keyword evidence="8" id="KW-0315">Glutamine amidotransferase</keyword>
<dbReference type="SMART" id="SM01097">
    <property type="entry name" value="CPSase_sm_chain"/>
    <property type="match status" value="1"/>
</dbReference>
<dbReference type="InterPro" id="IPR029062">
    <property type="entry name" value="Class_I_gatase-like"/>
</dbReference>
<evidence type="ECO:0000256" key="2">
    <source>
        <dbReference type="ARBA" id="ARBA00005077"/>
    </source>
</evidence>
<accession>A0A382R7U5</accession>
<feature type="domain" description="Carbamoyl-phosphate synthase small subunit N-terminal" evidence="11">
    <location>
        <begin position="4"/>
        <end position="134"/>
    </location>
</feature>
<protein>
    <recommendedName>
        <fullName evidence="3">carbamoyl-phosphate synthase (glutamine-hydrolyzing)</fullName>
        <ecNumber evidence="3">6.3.5.5</ecNumber>
    </recommendedName>
</protein>
<organism evidence="12">
    <name type="scientific">marine metagenome</name>
    <dbReference type="NCBI Taxonomy" id="408172"/>
    <lineage>
        <taxon>unclassified sequences</taxon>
        <taxon>metagenomes</taxon>
        <taxon>ecological metagenomes</taxon>
    </lineage>
</organism>
<keyword evidence="4" id="KW-0028">Amino-acid biosynthesis</keyword>
<dbReference type="FunFam" id="3.50.30.20:FF:000001">
    <property type="entry name" value="Carbamoyl-phosphate synthase small chain"/>
    <property type="match status" value="1"/>
</dbReference>
<evidence type="ECO:0000256" key="8">
    <source>
        <dbReference type="ARBA" id="ARBA00022962"/>
    </source>
</evidence>
<sequence>VSQKCARLALEDGTVLRGISVGADGESIGEVVFNTSLTGYQEVFTDASYNGQMVVMTNPLIGNYGVNPDDEESRAPSLRGVIVREMSRRPSNFRSCEPLDGYLARHGVVGISGIDTRAVTKLLRVEGSLKGLISTSEDSDEALVEKARSWEGLGGQDMVKEVSCEEPQLWEQGFNSPFSACFKDNRTAERLGEGLEIVAFDYGVKYNILRILYEMGFKVHRVPADTTAEQVRELNPDGVFLSNGPGDPEGLPYAIETIRALIGEYPIFGIC</sequence>
<evidence type="ECO:0000256" key="3">
    <source>
        <dbReference type="ARBA" id="ARBA00012738"/>
    </source>
</evidence>
<keyword evidence="7" id="KW-0067">ATP-binding</keyword>
<gene>
    <name evidence="12" type="ORF">METZ01_LOCUS346653</name>
</gene>
<feature type="non-terminal residue" evidence="12">
    <location>
        <position position="1"/>
    </location>
</feature>
<dbReference type="PANTHER" id="PTHR11405">
    <property type="entry name" value="CARBAMOYLTRANSFERASE FAMILY MEMBER"/>
    <property type="match status" value="1"/>
</dbReference>
<dbReference type="AlphaFoldDB" id="A0A382R7U5"/>
<feature type="non-terminal residue" evidence="12">
    <location>
        <position position="271"/>
    </location>
</feature>
<name>A0A382R7U5_9ZZZZ</name>
<keyword evidence="6" id="KW-0547">Nucleotide-binding</keyword>
<comment type="pathway">
    <text evidence="2">Amino-acid biosynthesis; L-arginine biosynthesis; carbamoyl phosphate from bicarbonate: step 1/1.</text>
</comment>
<dbReference type="Pfam" id="PF00117">
    <property type="entry name" value="GATase"/>
    <property type="match status" value="1"/>
</dbReference>
<dbReference type="Pfam" id="PF00988">
    <property type="entry name" value="CPSase_sm_chain"/>
    <property type="match status" value="1"/>
</dbReference>
<proteinExistence type="predicted"/>
<evidence type="ECO:0000256" key="7">
    <source>
        <dbReference type="ARBA" id="ARBA00022840"/>
    </source>
</evidence>
<dbReference type="Gene3D" id="3.40.50.880">
    <property type="match status" value="1"/>
</dbReference>
<evidence type="ECO:0000256" key="6">
    <source>
        <dbReference type="ARBA" id="ARBA00022741"/>
    </source>
</evidence>
<evidence type="ECO:0000256" key="9">
    <source>
        <dbReference type="ARBA" id="ARBA00022975"/>
    </source>
</evidence>
<evidence type="ECO:0000313" key="12">
    <source>
        <dbReference type="EMBL" id="SVC93799.1"/>
    </source>
</evidence>
<evidence type="ECO:0000256" key="10">
    <source>
        <dbReference type="ARBA" id="ARBA00049285"/>
    </source>
</evidence>
<keyword evidence="4" id="KW-0055">Arginine biosynthesis</keyword>
<keyword evidence="9" id="KW-0665">Pyrimidine biosynthesis</keyword>
<dbReference type="PRINTS" id="PR00099">
    <property type="entry name" value="CPSGATASE"/>
</dbReference>
<dbReference type="InterPro" id="IPR036480">
    <property type="entry name" value="CarbP_synth_ssu_N_sf"/>
</dbReference>
<dbReference type="EMBL" id="UINC01119744">
    <property type="protein sequence ID" value="SVC93799.1"/>
    <property type="molecule type" value="Genomic_DNA"/>
</dbReference>